<dbReference type="OrthoDB" id="2884576at2759"/>
<organism evidence="1 2">
    <name type="scientific">Mycena indigotica</name>
    <dbReference type="NCBI Taxonomy" id="2126181"/>
    <lineage>
        <taxon>Eukaryota</taxon>
        <taxon>Fungi</taxon>
        <taxon>Dikarya</taxon>
        <taxon>Basidiomycota</taxon>
        <taxon>Agaricomycotina</taxon>
        <taxon>Agaricomycetes</taxon>
        <taxon>Agaricomycetidae</taxon>
        <taxon>Agaricales</taxon>
        <taxon>Marasmiineae</taxon>
        <taxon>Mycenaceae</taxon>
        <taxon>Mycena</taxon>
    </lineage>
</organism>
<dbReference type="GeneID" id="59351296"/>
<name>A0A8H6VU48_9AGAR</name>
<reference evidence="1" key="1">
    <citation type="submission" date="2020-05" db="EMBL/GenBank/DDBJ databases">
        <title>Mycena genomes resolve the evolution of fungal bioluminescence.</title>
        <authorList>
            <person name="Tsai I.J."/>
        </authorList>
    </citation>
    <scope>NUCLEOTIDE SEQUENCE</scope>
    <source>
        <strain evidence="1">171206Taipei</strain>
    </source>
</reference>
<dbReference type="Proteomes" id="UP000636479">
    <property type="component" value="Unassembled WGS sequence"/>
</dbReference>
<comment type="caution">
    <text evidence="1">The sequence shown here is derived from an EMBL/GenBank/DDBJ whole genome shotgun (WGS) entry which is preliminary data.</text>
</comment>
<evidence type="ECO:0000313" key="2">
    <source>
        <dbReference type="Proteomes" id="UP000636479"/>
    </source>
</evidence>
<keyword evidence="2" id="KW-1185">Reference proteome</keyword>
<proteinExistence type="predicted"/>
<evidence type="ECO:0000313" key="1">
    <source>
        <dbReference type="EMBL" id="KAF7292021.1"/>
    </source>
</evidence>
<accession>A0A8H6VU48</accession>
<protein>
    <submittedName>
        <fullName evidence="1">Uncharacterized protein</fullName>
    </submittedName>
</protein>
<dbReference type="AlphaFoldDB" id="A0A8H6VU48"/>
<dbReference type="EMBL" id="JACAZF010000012">
    <property type="protein sequence ID" value="KAF7292021.1"/>
    <property type="molecule type" value="Genomic_DNA"/>
</dbReference>
<gene>
    <name evidence="1" type="ORF">MIND_01227900</name>
</gene>
<sequence length="303" mass="34175">MVHPALKLSALEGLPPPLRHAAKTACKANATASEMQRPLKVGLGWIGSDMPPGHRMGLLPLCYVLLDPALIPTVDALETRIESGSLEADKRLLMSQDVLYARNQAWRLLPTLIASGRTSPELEIELWPRFWAWFQFFESVWPYYSTLPSPERETERTAMIMLLLTGTLITVSSPTRDVIRSTPGFYVSFARAWKRFFPLRGKARAESFEEGTLQGMIEILDTADISDQHVLHELLELEGVGGSFQELTECVMALFDAACGIYQVEYRRPTNVAKWKRQDDYAEYSYLATTLEELSRQPPPSLL</sequence>
<dbReference type="RefSeq" id="XP_037214748.1">
    <property type="nucleotide sequence ID" value="XM_037368780.1"/>
</dbReference>